<dbReference type="AlphaFoldDB" id="A0A9J5XCC7"/>
<evidence type="ECO:0000313" key="3">
    <source>
        <dbReference type="Proteomes" id="UP000824120"/>
    </source>
</evidence>
<feature type="region of interest" description="Disordered" evidence="1">
    <location>
        <begin position="62"/>
        <end position="84"/>
    </location>
</feature>
<organism evidence="2 3">
    <name type="scientific">Solanum commersonii</name>
    <name type="common">Commerson's wild potato</name>
    <name type="synonym">Commerson's nightshade</name>
    <dbReference type="NCBI Taxonomy" id="4109"/>
    <lineage>
        <taxon>Eukaryota</taxon>
        <taxon>Viridiplantae</taxon>
        <taxon>Streptophyta</taxon>
        <taxon>Embryophyta</taxon>
        <taxon>Tracheophyta</taxon>
        <taxon>Spermatophyta</taxon>
        <taxon>Magnoliopsida</taxon>
        <taxon>eudicotyledons</taxon>
        <taxon>Gunneridae</taxon>
        <taxon>Pentapetalae</taxon>
        <taxon>asterids</taxon>
        <taxon>lamiids</taxon>
        <taxon>Solanales</taxon>
        <taxon>Solanaceae</taxon>
        <taxon>Solanoideae</taxon>
        <taxon>Solaneae</taxon>
        <taxon>Solanum</taxon>
    </lineage>
</organism>
<evidence type="ECO:0000313" key="2">
    <source>
        <dbReference type="EMBL" id="KAG5586043.1"/>
    </source>
</evidence>
<feature type="compositionally biased region" description="Basic and acidic residues" evidence="1">
    <location>
        <begin position="73"/>
        <end position="84"/>
    </location>
</feature>
<reference evidence="2 3" key="1">
    <citation type="submission" date="2020-09" db="EMBL/GenBank/DDBJ databases">
        <title>De no assembly of potato wild relative species, Solanum commersonii.</title>
        <authorList>
            <person name="Cho K."/>
        </authorList>
    </citation>
    <scope>NUCLEOTIDE SEQUENCE [LARGE SCALE GENOMIC DNA]</scope>
    <source>
        <strain evidence="2">LZ3.2</strain>
        <tissue evidence="2">Leaf</tissue>
    </source>
</reference>
<dbReference type="Proteomes" id="UP000824120">
    <property type="component" value="Chromosome 9"/>
</dbReference>
<name>A0A9J5XCC7_SOLCO</name>
<keyword evidence="3" id="KW-1185">Reference proteome</keyword>
<sequence length="84" mass="9596">MGLEITFCSSALSPEGKGQVGNEMEQSARRRSCFWLARERGRKTRTTKFIADGIESTWVQLERVNPSPSPTHSARESDWVRQRL</sequence>
<gene>
    <name evidence="2" type="ORF">H5410_046477</name>
</gene>
<proteinExistence type="predicted"/>
<dbReference type="EMBL" id="JACXVP010000009">
    <property type="protein sequence ID" value="KAG5586043.1"/>
    <property type="molecule type" value="Genomic_DNA"/>
</dbReference>
<evidence type="ECO:0000256" key="1">
    <source>
        <dbReference type="SAM" id="MobiDB-lite"/>
    </source>
</evidence>
<accession>A0A9J5XCC7</accession>
<feature type="region of interest" description="Disordered" evidence="1">
    <location>
        <begin position="1"/>
        <end position="25"/>
    </location>
</feature>
<protein>
    <submittedName>
        <fullName evidence="2">Uncharacterized protein</fullName>
    </submittedName>
</protein>
<comment type="caution">
    <text evidence="2">The sequence shown here is derived from an EMBL/GenBank/DDBJ whole genome shotgun (WGS) entry which is preliminary data.</text>
</comment>